<protein>
    <recommendedName>
        <fullName evidence="3">DinB superfamily protein</fullName>
    </recommendedName>
</protein>
<dbReference type="SUPFAM" id="SSF109854">
    <property type="entry name" value="DinB/YfiT-like putative metalloenzymes"/>
    <property type="match status" value="1"/>
</dbReference>
<name>A0ABQ2HXU7_9BACT</name>
<comment type="caution">
    <text evidence="1">The sequence shown here is derived from an EMBL/GenBank/DDBJ whole genome shotgun (WGS) entry which is preliminary data.</text>
</comment>
<dbReference type="Gene3D" id="1.20.120.450">
    <property type="entry name" value="dinb family like domain"/>
    <property type="match status" value="1"/>
</dbReference>
<dbReference type="Proteomes" id="UP000632339">
    <property type="component" value="Unassembled WGS sequence"/>
</dbReference>
<organism evidence="1 2">
    <name type="scientific">Dyadobacter beijingensis</name>
    <dbReference type="NCBI Taxonomy" id="365489"/>
    <lineage>
        <taxon>Bacteria</taxon>
        <taxon>Pseudomonadati</taxon>
        <taxon>Bacteroidota</taxon>
        <taxon>Cytophagia</taxon>
        <taxon>Cytophagales</taxon>
        <taxon>Spirosomataceae</taxon>
        <taxon>Dyadobacter</taxon>
    </lineage>
</organism>
<sequence length="156" mass="18095">MINSTFVTLYSRDIKRLRGEIEQYPYEEALWLPLPGTINPGGNLCQHLIGNLRTYICLTLGGHAYSRDRDAEFSQRTHSRAQMLAELDTLRDMVITTIESLDEQKMAEEYPRNVLDMFPEQTVHLILTHLLAHLSWHLGHINYHRRWVTALPSAKP</sequence>
<dbReference type="Pfam" id="PF07609">
    <property type="entry name" value="DUF1572"/>
    <property type="match status" value="1"/>
</dbReference>
<evidence type="ECO:0008006" key="3">
    <source>
        <dbReference type="Google" id="ProtNLM"/>
    </source>
</evidence>
<dbReference type="EMBL" id="BMLI01000001">
    <property type="protein sequence ID" value="GGM92495.1"/>
    <property type="molecule type" value="Genomic_DNA"/>
</dbReference>
<evidence type="ECO:0000313" key="1">
    <source>
        <dbReference type="EMBL" id="GGM92495.1"/>
    </source>
</evidence>
<dbReference type="InterPro" id="IPR011466">
    <property type="entry name" value="DUF1572"/>
</dbReference>
<gene>
    <name evidence="1" type="ORF">GCM10010967_27090</name>
</gene>
<reference evidence="2" key="1">
    <citation type="journal article" date="2019" name="Int. J. Syst. Evol. Microbiol.">
        <title>The Global Catalogue of Microorganisms (GCM) 10K type strain sequencing project: providing services to taxonomists for standard genome sequencing and annotation.</title>
        <authorList>
            <consortium name="The Broad Institute Genomics Platform"/>
            <consortium name="The Broad Institute Genome Sequencing Center for Infectious Disease"/>
            <person name="Wu L."/>
            <person name="Ma J."/>
        </authorList>
    </citation>
    <scope>NUCLEOTIDE SEQUENCE [LARGE SCALE GENOMIC DNA]</scope>
    <source>
        <strain evidence="2">CGMCC 1.6375</strain>
    </source>
</reference>
<accession>A0ABQ2HXU7</accession>
<proteinExistence type="predicted"/>
<keyword evidence="2" id="KW-1185">Reference proteome</keyword>
<evidence type="ECO:0000313" key="2">
    <source>
        <dbReference type="Proteomes" id="UP000632339"/>
    </source>
</evidence>
<dbReference type="InterPro" id="IPR034660">
    <property type="entry name" value="DinB/YfiT-like"/>
</dbReference>
<dbReference type="RefSeq" id="WP_019943337.1">
    <property type="nucleotide sequence ID" value="NZ_BMLI01000001.1"/>
</dbReference>